<accession>A0A8S9K3H6</accession>
<proteinExistence type="predicted"/>
<feature type="compositionally biased region" description="Basic and acidic residues" evidence="1">
    <location>
        <begin position="66"/>
        <end position="78"/>
    </location>
</feature>
<feature type="compositionally biased region" description="Basic residues" evidence="1">
    <location>
        <begin position="55"/>
        <end position="65"/>
    </location>
</feature>
<dbReference type="Pfam" id="PF06972">
    <property type="entry name" value="GIP1_N"/>
    <property type="match status" value="1"/>
</dbReference>
<reference evidence="3" key="1">
    <citation type="submission" date="2019-12" db="EMBL/GenBank/DDBJ databases">
        <title>Genome sequencing and annotation of Brassica cretica.</title>
        <authorList>
            <person name="Studholme D.J."/>
            <person name="Sarris P.F."/>
        </authorList>
    </citation>
    <scope>NUCLEOTIDE SEQUENCE</scope>
    <source>
        <strain evidence="3">PFS-102/07</strain>
        <tissue evidence="3">Leaf</tissue>
    </source>
</reference>
<dbReference type="InterPro" id="IPR009060">
    <property type="entry name" value="UBA-like_sf"/>
</dbReference>
<dbReference type="PANTHER" id="PTHR46445:SF9">
    <property type="entry name" value="GBF-INTERACTING PROTEIN 1 N-TERMINAL DOMAIN-CONTAINING PROTEIN"/>
    <property type="match status" value="1"/>
</dbReference>
<comment type="caution">
    <text evidence="3">The sequence shown here is derived from an EMBL/GenBank/DDBJ whole genome shotgun (WGS) entry which is preliminary data.</text>
</comment>
<feature type="region of interest" description="Disordered" evidence="1">
    <location>
        <begin position="51"/>
        <end position="93"/>
    </location>
</feature>
<dbReference type="EMBL" id="QGKY02000190">
    <property type="protein sequence ID" value="KAF2588701.1"/>
    <property type="molecule type" value="Genomic_DNA"/>
</dbReference>
<sequence>MGSKGSVRKMIQSLKEIVNCSDSEIYTMLVECHMDPNETVIRLISQDEAVDTKHASNRARTKPHAPPKDSPRLTREIHAPPPSPPANFPVSHRRSSSVAAGDRHRFGVHLSSWSSYIPLLFIAKKLSDPARDHQLKLEVLGSGDVKSGGELMGVDMLLVKDFLHVLFMSSLDAYATFTLLRGFFEHQALFYNALAQPLSRVEVVEKIVKLGTVTLETHTNMFSNPASSTQNLTMQPEFLSR</sequence>
<organism evidence="3">
    <name type="scientific">Brassica cretica</name>
    <name type="common">Mustard</name>
    <dbReference type="NCBI Taxonomy" id="69181"/>
    <lineage>
        <taxon>Eukaryota</taxon>
        <taxon>Viridiplantae</taxon>
        <taxon>Streptophyta</taxon>
        <taxon>Embryophyta</taxon>
        <taxon>Tracheophyta</taxon>
        <taxon>Spermatophyta</taxon>
        <taxon>Magnoliopsida</taxon>
        <taxon>eudicotyledons</taxon>
        <taxon>Gunneridae</taxon>
        <taxon>Pentapetalae</taxon>
        <taxon>rosids</taxon>
        <taxon>malvids</taxon>
        <taxon>Brassicales</taxon>
        <taxon>Brassicaceae</taxon>
        <taxon>Brassiceae</taxon>
        <taxon>Brassica</taxon>
    </lineage>
</organism>
<evidence type="ECO:0000313" key="3">
    <source>
        <dbReference type="EMBL" id="KAF2588701.1"/>
    </source>
</evidence>
<evidence type="ECO:0000259" key="2">
    <source>
        <dbReference type="Pfam" id="PF06972"/>
    </source>
</evidence>
<protein>
    <recommendedName>
        <fullName evidence="2">GBF-interacting protein 1 N-terminal domain-containing protein</fullName>
    </recommendedName>
</protein>
<dbReference type="PANTHER" id="PTHR46445">
    <property type="entry name" value="RNA POLYMERASE II DEGRADATION FACTOR-LIKE PROTEIN (DUF1296)"/>
    <property type="match status" value="1"/>
</dbReference>
<feature type="domain" description="GBF-interacting protein 1 N-terminal" evidence="2">
    <location>
        <begin position="6"/>
        <end position="50"/>
    </location>
</feature>
<evidence type="ECO:0000256" key="1">
    <source>
        <dbReference type="SAM" id="MobiDB-lite"/>
    </source>
</evidence>
<dbReference type="InterPro" id="IPR009719">
    <property type="entry name" value="GIP1_N"/>
</dbReference>
<name>A0A8S9K3H6_BRACR</name>
<gene>
    <name evidence="3" type="ORF">F2Q70_00039603</name>
</gene>
<dbReference type="SUPFAM" id="SSF46934">
    <property type="entry name" value="UBA-like"/>
    <property type="match status" value="1"/>
</dbReference>
<dbReference type="AlphaFoldDB" id="A0A8S9K3H6"/>